<evidence type="ECO:0000313" key="4">
    <source>
        <dbReference type="EMBL" id="NKE70925.1"/>
    </source>
</evidence>
<organism evidence="4 5">
    <name type="scientific">Candidatus Manganitrophus noduliformans</name>
    <dbReference type="NCBI Taxonomy" id="2606439"/>
    <lineage>
        <taxon>Bacteria</taxon>
        <taxon>Pseudomonadati</taxon>
        <taxon>Nitrospirota</taxon>
        <taxon>Nitrospiria</taxon>
        <taxon>Candidatus Troglogloeales</taxon>
        <taxon>Candidatus Manganitrophaceae</taxon>
        <taxon>Candidatus Manganitrophus</taxon>
    </lineage>
</organism>
<sequence length="288" mass="31671">MQQESSEHTGKGDPNLPPAPTAPLSAIIQEPPPNPAGGRTLIVDGADPHAYPRPSAALKEAKPEDQIFIRPGAYEDKIFLIHKTVRLIGAGRDAVQIFSRRGGPLYLQHVPEGLISGITFRYIGSDPHSAMNVLDSVCTITQCRITEGILSGLVVYGPECRPTITENEVCYNRESGIFIFAGARPYISKNDCFGNHHFGIAVRDPQTRPDLVRNLCRKNMLSGILLFYHAEAMILENTCRDNHHWGLVTTPECKSSPDREALASANLFIQNPRGPLFITEEPLAEIGR</sequence>
<evidence type="ECO:0000259" key="3">
    <source>
        <dbReference type="Pfam" id="PF13229"/>
    </source>
</evidence>
<feature type="domain" description="Right handed beta helix" evidence="3">
    <location>
        <begin position="132"/>
        <end position="243"/>
    </location>
</feature>
<dbReference type="InterPro" id="IPR039448">
    <property type="entry name" value="Beta_helix"/>
</dbReference>
<evidence type="ECO:0000256" key="1">
    <source>
        <dbReference type="ARBA" id="ARBA00022737"/>
    </source>
</evidence>
<dbReference type="EMBL" id="VTOW01000002">
    <property type="protein sequence ID" value="NKE70925.1"/>
    <property type="molecule type" value="Genomic_DNA"/>
</dbReference>
<dbReference type="RefSeq" id="WP_168059274.1">
    <property type="nucleotide sequence ID" value="NZ_VTOW01000002.1"/>
</dbReference>
<comment type="caution">
    <text evidence="4">The sequence shown here is derived from an EMBL/GenBank/DDBJ whole genome shotgun (WGS) entry which is preliminary data.</text>
</comment>
<feature type="region of interest" description="Disordered" evidence="2">
    <location>
        <begin position="1"/>
        <end position="41"/>
    </location>
</feature>
<dbReference type="InterPro" id="IPR051550">
    <property type="entry name" value="SCF-Subunits/Alg-Epimerases"/>
</dbReference>
<dbReference type="SUPFAM" id="SSF51126">
    <property type="entry name" value="Pectin lyase-like"/>
    <property type="match status" value="1"/>
</dbReference>
<proteinExistence type="predicted"/>
<accession>A0A7X6DPF0</accession>
<dbReference type="Proteomes" id="UP000534783">
    <property type="component" value="Unassembled WGS sequence"/>
</dbReference>
<gene>
    <name evidence="4" type="ORF">MNODULE_09255</name>
</gene>
<dbReference type="PANTHER" id="PTHR22990">
    <property type="entry name" value="F-BOX ONLY PROTEIN"/>
    <property type="match status" value="1"/>
</dbReference>
<reference evidence="4 5" key="1">
    <citation type="journal article" date="2020" name="Nature">
        <title>Bacterial chemolithoautotrophy via manganese oxidation.</title>
        <authorList>
            <person name="Yu H."/>
            <person name="Leadbetter J.R."/>
        </authorList>
    </citation>
    <scope>NUCLEOTIDE SEQUENCE [LARGE SCALE GENOMIC DNA]</scope>
    <source>
        <strain evidence="4 5">Mn-1</strain>
    </source>
</reference>
<dbReference type="Gene3D" id="2.160.20.10">
    <property type="entry name" value="Single-stranded right-handed beta-helix, Pectin lyase-like"/>
    <property type="match status" value="1"/>
</dbReference>
<dbReference type="InterPro" id="IPR012334">
    <property type="entry name" value="Pectin_lyas_fold"/>
</dbReference>
<keyword evidence="1" id="KW-0677">Repeat</keyword>
<keyword evidence="5" id="KW-1185">Reference proteome</keyword>
<name>A0A7X6DPF0_9BACT</name>
<dbReference type="AlphaFoldDB" id="A0A7X6DPF0"/>
<evidence type="ECO:0000313" key="5">
    <source>
        <dbReference type="Proteomes" id="UP000534783"/>
    </source>
</evidence>
<protein>
    <submittedName>
        <fullName evidence="4">Right-handed parallel beta-helix repeat-containing protein</fullName>
    </submittedName>
</protein>
<dbReference type="InterPro" id="IPR011050">
    <property type="entry name" value="Pectin_lyase_fold/virulence"/>
</dbReference>
<dbReference type="PANTHER" id="PTHR22990:SF15">
    <property type="entry name" value="F-BOX ONLY PROTEIN 10"/>
    <property type="match status" value="1"/>
</dbReference>
<evidence type="ECO:0000256" key="2">
    <source>
        <dbReference type="SAM" id="MobiDB-lite"/>
    </source>
</evidence>
<dbReference type="Pfam" id="PF13229">
    <property type="entry name" value="Beta_helix"/>
    <property type="match status" value="1"/>
</dbReference>
<feature type="compositionally biased region" description="Basic and acidic residues" evidence="2">
    <location>
        <begin position="1"/>
        <end position="11"/>
    </location>
</feature>